<name>A0AAV0J0F7_9ROSI</name>
<evidence type="ECO:0000313" key="1">
    <source>
        <dbReference type="EMBL" id="CAI0403343.1"/>
    </source>
</evidence>
<dbReference type="Proteomes" id="UP001154282">
    <property type="component" value="Unassembled WGS sequence"/>
</dbReference>
<evidence type="ECO:0000313" key="2">
    <source>
        <dbReference type="Proteomes" id="UP001154282"/>
    </source>
</evidence>
<protein>
    <submittedName>
        <fullName evidence="1">Uncharacterized protein</fullName>
    </submittedName>
</protein>
<gene>
    <name evidence="1" type="ORF">LITE_LOCUS12000</name>
</gene>
<reference evidence="1" key="1">
    <citation type="submission" date="2022-08" db="EMBL/GenBank/DDBJ databases">
        <authorList>
            <person name="Gutierrez-Valencia J."/>
        </authorList>
    </citation>
    <scope>NUCLEOTIDE SEQUENCE</scope>
</reference>
<keyword evidence="2" id="KW-1185">Reference proteome</keyword>
<accession>A0AAV0J0F7</accession>
<comment type="caution">
    <text evidence="1">The sequence shown here is derived from an EMBL/GenBank/DDBJ whole genome shotgun (WGS) entry which is preliminary data.</text>
</comment>
<organism evidence="1 2">
    <name type="scientific">Linum tenue</name>
    <dbReference type="NCBI Taxonomy" id="586396"/>
    <lineage>
        <taxon>Eukaryota</taxon>
        <taxon>Viridiplantae</taxon>
        <taxon>Streptophyta</taxon>
        <taxon>Embryophyta</taxon>
        <taxon>Tracheophyta</taxon>
        <taxon>Spermatophyta</taxon>
        <taxon>Magnoliopsida</taxon>
        <taxon>eudicotyledons</taxon>
        <taxon>Gunneridae</taxon>
        <taxon>Pentapetalae</taxon>
        <taxon>rosids</taxon>
        <taxon>fabids</taxon>
        <taxon>Malpighiales</taxon>
        <taxon>Linaceae</taxon>
        <taxon>Linum</taxon>
    </lineage>
</organism>
<proteinExistence type="predicted"/>
<dbReference type="EMBL" id="CAMGYJ010000004">
    <property type="protein sequence ID" value="CAI0403343.1"/>
    <property type="molecule type" value="Genomic_DNA"/>
</dbReference>
<sequence>MSVPVTAKDFTHQSCTHNFKVSQKLSRSRVVFRIKRRLLLNRIQRFRLGGLP</sequence>
<dbReference type="AlphaFoldDB" id="A0AAV0J0F7"/>